<evidence type="ECO:0000313" key="2">
    <source>
        <dbReference type="RefSeq" id="XP_075081052.1"/>
    </source>
</evidence>
<evidence type="ECO:0000313" key="1">
    <source>
        <dbReference type="Proteomes" id="UP000790787"/>
    </source>
</evidence>
<gene>
    <name evidence="2" type="primary">LOC142166248</name>
</gene>
<reference evidence="1" key="1">
    <citation type="journal article" date="2014" name="Nat. Commun.">
        <title>The tobacco genome sequence and its comparison with those of tomato and potato.</title>
        <authorList>
            <person name="Sierro N."/>
            <person name="Battey J.N."/>
            <person name="Ouadi S."/>
            <person name="Bakaher N."/>
            <person name="Bovet L."/>
            <person name="Willig A."/>
            <person name="Goepfert S."/>
            <person name="Peitsch M.C."/>
            <person name="Ivanov N.V."/>
        </authorList>
    </citation>
    <scope>NUCLEOTIDE SEQUENCE [LARGE SCALE GENOMIC DNA]</scope>
</reference>
<dbReference type="RefSeq" id="XP_075081052.1">
    <property type="nucleotide sequence ID" value="XM_075224951.1"/>
</dbReference>
<sequence length="177" mass="19990">MGELNFFLGLQVKQTPKDTMISQHKYIKELLKRFEMESSKIIDTLIVSATHLDMDEPGSPVNETMYRGIIGSLLYLTASRTDIIFSVGLCDKFQSSQKESHLKAAKRILRYLKGTQDLILYYPLGDNFDLIGYVDVDYAGYLVYRKSTSGMAHLLGSCLISWGTRKQNFVALSTVEA</sequence>
<dbReference type="Proteomes" id="UP000790787">
    <property type="component" value="Chromosome 2"/>
</dbReference>
<proteinExistence type="predicted"/>
<accession>A0AC58S7T7</accession>
<name>A0AC58S7T7_TOBAC</name>
<protein>
    <submittedName>
        <fullName evidence="2">Secreted RxLR effector protein 161-like</fullName>
    </submittedName>
</protein>
<organism evidence="1 2">
    <name type="scientific">Nicotiana tabacum</name>
    <name type="common">Common tobacco</name>
    <dbReference type="NCBI Taxonomy" id="4097"/>
    <lineage>
        <taxon>Eukaryota</taxon>
        <taxon>Viridiplantae</taxon>
        <taxon>Streptophyta</taxon>
        <taxon>Embryophyta</taxon>
        <taxon>Tracheophyta</taxon>
        <taxon>Spermatophyta</taxon>
        <taxon>Magnoliopsida</taxon>
        <taxon>eudicotyledons</taxon>
        <taxon>Gunneridae</taxon>
        <taxon>Pentapetalae</taxon>
        <taxon>asterids</taxon>
        <taxon>lamiids</taxon>
        <taxon>Solanales</taxon>
        <taxon>Solanaceae</taxon>
        <taxon>Nicotianoideae</taxon>
        <taxon>Nicotianeae</taxon>
        <taxon>Nicotiana</taxon>
    </lineage>
</organism>
<keyword evidence="1" id="KW-1185">Reference proteome</keyword>
<reference evidence="2" key="2">
    <citation type="submission" date="2025-08" db="UniProtKB">
        <authorList>
            <consortium name="RefSeq"/>
        </authorList>
    </citation>
    <scope>IDENTIFICATION</scope>
    <source>
        <tissue evidence="2">Leaf</tissue>
    </source>
</reference>